<organism evidence="1">
    <name type="scientific">Rhizophora mucronata</name>
    <name type="common">Asiatic mangrove</name>
    <dbReference type="NCBI Taxonomy" id="61149"/>
    <lineage>
        <taxon>Eukaryota</taxon>
        <taxon>Viridiplantae</taxon>
        <taxon>Streptophyta</taxon>
        <taxon>Embryophyta</taxon>
        <taxon>Tracheophyta</taxon>
        <taxon>Spermatophyta</taxon>
        <taxon>Magnoliopsida</taxon>
        <taxon>eudicotyledons</taxon>
        <taxon>Gunneridae</taxon>
        <taxon>Pentapetalae</taxon>
        <taxon>rosids</taxon>
        <taxon>fabids</taxon>
        <taxon>Malpighiales</taxon>
        <taxon>Rhizophoraceae</taxon>
        <taxon>Rhizophora</taxon>
    </lineage>
</organism>
<protein>
    <submittedName>
        <fullName evidence="1">Uncharacterized protein</fullName>
    </submittedName>
</protein>
<dbReference type="EMBL" id="GGEC01024830">
    <property type="protein sequence ID" value="MBX05314.1"/>
    <property type="molecule type" value="Transcribed_RNA"/>
</dbReference>
<name>A0A2P2KHW8_RHIMU</name>
<reference evidence="1" key="1">
    <citation type="submission" date="2018-02" db="EMBL/GenBank/DDBJ databases">
        <title>Rhizophora mucronata_Transcriptome.</title>
        <authorList>
            <person name="Meera S.P."/>
            <person name="Sreeshan A."/>
            <person name="Augustine A."/>
        </authorList>
    </citation>
    <scope>NUCLEOTIDE SEQUENCE</scope>
    <source>
        <tissue evidence="1">Leaf</tissue>
    </source>
</reference>
<proteinExistence type="predicted"/>
<accession>A0A2P2KHW8</accession>
<evidence type="ECO:0000313" key="1">
    <source>
        <dbReference type="EMBL" id="MBX05314.1"/>
    </source>
</evidence>
<sequence length="49" mass="5642">MKQNSHISQITWQSFLCPILTNHEIAGSIWKCTDRLCVRVGKNGQQKEI</sequence>
<dbReference type="AlphaFoldDB" id="A0A2P2KHW8"/>